<evidence type="ECO:0000256" key="2">
    <source>
        <dbReference type="ARBA" id="ARBA00023136"/>
    </source>
</evidence>
<keyword evidence="2" id="KW-0472">Membrane</keyword>
<comment type="subcellular location">
    <subcellularLocation>
        <location evidence="1">Cell outer membrane</location>
    </subcellularLocation>
</comment>
<keyword evidence="7" id="KW-1185">Reference proteome</keyword>
<reference evidence="7" key="1">
    <citation type="journal article" date="2019" name="Int. J. Syst. Evol. Microbiol.">
        <title>The Global Catalogue of Microorganisms (GCM) 10K type strain sequencing project: providing services to taxonomists for standard genome sequencing and annotation.</title>
        <authorList>
            <consortium name="The Broad Institute Genomics Platform"/>
            <consortium name="The Broad Institute Genome Sequencing Center for Infectious Disease"/>
            <person name="Wu L."/>
            <person name="Ma J."/>
        </authorList>
    </citation>
    <scope>NUCLEOTIDE SEQUENCE [LARGE SCALE GENOMIC DNA]</scope>
    <source>
        <strain evidence="7">CGMCC 1.16026</strain>
    </source>
</reference>
<evidence type="ECO:0000313" key="7">
    <source>
        <dbReference type="Proteomes" id="UP001596391"/>
    </source>
</evidence>
<dbReference type="Gene3D" id="2.40.170.20">
    <property type="entry name" value="TonB-dependent receptor, beta-barrel domain"/>
    <property type="match status" value="1"/>
</dbReference>
<dbReference type="InterPro" id="IPR008969">
    <property type="entry name" value="CarboxyPept-like_regulatory"/>
</dbReference>
<comment type="caution">
    <text evidence="6">The sequence shown here is derived from an EMBL/GenBank/DDBJ whole genome shotgun (WGS) entry which is preliminary data.</text>
</comment>
<proteinExistence type="predicted"/>
<dbReference type="Pfam" id="PF25183">
    <property type="entry name" value="OMP_b-brl_4"/>
    <property type="match status" value="1"/>
</dbReference>
<protein>
    <submittedName>
        <fullName evidence="6">TonB-dependent receptor domain-containing protein</fullName>
    </submittedName>
</protein>
<dbReference type="RefSeq" id="WP_263369519.1">
    <property type="nucleotide sequence ID" value="NZ_JAGSYD010000001.1"/>
</dbReference>
<evidence type="ECO:0000256" key="1">
    <source>
        <dbReference type="ARBA" id="ARBA00004442"/>
    </source>
</evidence>
<dbReference type="InterPro" id="IPR036942">
    <property type="entry name" value="Beta-barrel_TonB_sf"/>
</dbReference>
<dbReference type="Proteomes" id="UP001596391">
    <property type="component" value="Unassembled WGS sequence"/>
</dbReference>
<dbReference type="EMBL" id="JBHSWI010000001">
    <property type="protein sequence ID" value="MFC6645803.1"/>
    <property type="molecule type" value="Genomic_DNA"/>
</dbReference>
<organism evidence="6 7">
    <name type="scientific">Granulicella cerasi</name>
    <dbReference type="NCBI Taxonomy" id="741063"/>
    <lineage>
        <taxon>Bacteria</taxon>
        <taxon>Pseudomonadati</taxon>
        <taxon>Acidobacteriota</taxon>
        <taxon>Terriglobia</taxon>
        <taxon>Terriglobales</taxon>
        <taxon>Acidobacteriaceae</taxon>
        <taxon>Granulicella</taxon>
    </lineage>
</organism>
<gene>
    <name evidence="6" type="ORF">ACFQBQ_09460</name>
</gene>
<dbReference type="Pfam" id="PF13620">
    <property type="entry name" value="CarboxypepD_reg"/>
    <property type="match status" value="1"/>
</dbReference>
<accession>A0ABW1ZC74</accession>
<evidence type="ECO:0000313" key="6">
    <source>
        <dbReference type="EMBL" id="MFC6645803.1"/>
    </source>
</evidence>
<evidence type="ECO:0000259" key="5">
    <source>
        <dbReference type="Pfam" id="PF25183"/>
    </source>
</evidence>
<name>A0ABW1ZC74_9BACT</name>
<evidence type="ECO:0000256" key="3">
    <source>
        <dbReference type="ARBA" id="ARBA00023237"/>
    </source>
</evidence>
<feature type="region of interest" description="Disordered" evidence="4">
    <location>
        <begin position="929"/>
        <end position="950"/>
    </location>
</feature>
<dbReference type="SUPFAM" id="SSF49464">
    <property type="entry name" value="Carboxypeptidase regulatory domain-like"/>
    <property type="match status" value="1"/>
</dbReference>
<dbReference type="InterPro" id="IPR057601">
    <property type="entry name" value="Oar-like_b-barrel"/>
</dbReference>
<feature type="compositionally biased region" description="Polar residues" evidence="4">
    <location>
        <begin position="929"/>
        <end position="942"/>
    </location>
</feature>
<evidence type="ECO:0000256" key="4">
    <source>
        <dbReference type="SAM" id="MobiDB-lite"/>
    </source>
</evidence>
<keyword evidence="6" id="KW-0675">Receptor</keyword>
<dbReference type="SUPFAM" id="SSF56935">
    <property type="entry name" value="Porins"/>
    <property type="match status" value="1"/>
</dbReference>
<sequence>MFLLLLGGAAIATAQTTGTISGVVTDAGGGRLTKVLVTARDTSTGESRTATTNAAGEYSFPALRPADYELKFALEGFATSTEVTTLNVTEHIAVDAKLQLSSVATTVDVSSAEPMLQTESVTQGRVIDGQAVEELPLATNNFTQLLGLSPGVVGELNDATALGRGTQNINANGARTSSNSIYIDGIDAVNVHVNSAGNNAFASNGTIIPPPAAIQEFKVQTALFEAATGRSGGSNIFLITRTGGNAIHGQVYEYFRNTMFNANNWFFNNLGQRKPKLNQNQFGGAIGGPFIKDKLFGFFAYQGTRQVNGYAGTTTIAIPNLPTNRSVTSLGLFGNSLGATSHSGPSILADGSNINPAALKLLQLKFANGNYVVPSPNGSATNTNVNYAVSVPSIFNEDEYSGSMTYRWRDKDTAAFHTVIAEQPQFQSLPSTRSVPGFGLNQLFKSRLYSVSETHVFSPNVVNEFRMGMSRLLGHTGFENQIPLSAIGMTRFNAGDFPNIPLIELSNSYEFGYSVNADQADTENTWQYFDNVNWLKGKHAMNFGFEMRRYQDNYFSNNRMNGSIDVISMQNLMLGRNGQSVAAGGNGTGYSDNYTYSVASGVVQRYDRIRDIALFAQDAYKPTSRLSINIGLRWEYIGLPVDIFGRNGAFDPRRYVAPPAGGVTSMGFVQEGNAVNAVPGIAKVSNTLTDTVGKLNLGPRIGAIYRLNDQMVLRAGYGLFYDRLSNQLGLLESLSVPNYVRADGKNSSGQSGKTPQTPININSSFDNPFPTLPQRSQFPILPQVAAYSSSGTATAPLSINNIDPQIKTPYYQQFGVNIQTQITPAMMLEVGYVGTLGRHLPVETELNQAQLASASNPINGTTVNTGDPQQRAPYQGFSIPGFLYLQTRMTSNYNSLQTTLNYKKGRTNFMVTNTFGKSMDTSSGTADGSVFNNFDGDQTNPRQAYGPSDFDRTDRISARWSYSIPTLPIHGWARGIFRGYDLSGTGVYQTGKPIDITDSSGASQYGTDTSRASWVAGANANTARRYGRTQDRLTAYFNNGTLTNVPAAFTTAGTSYGTVSRNVLRGPSNANVDLSLGKRTRLFAGTALDLRLQAFNVFNHPNFANPAGNVSGSNFGAILSTVGNPRLLQLVAKVQF</sequence>
<feature type="domain" description="TonB-dependent transporter Oar-like beta-barrel" evidence="5">
    <location>
        <begin position="239"/>
        <end position="1129"/>
    </location>
</feature>
<keyword evidence="3" id="KW-0998">Cell outer membrane</keyword>
<dbReference type="Gene3D" id="2.60.40.1120">
    <property type="entry name" value="Carboxypeptidase-like, regulatory domain"/>
    <property type="match status" value="1"/>
</dbReference>